<keyword evidence="6" id="KW-0804">Transcription</keyword>
<keyword evidence="11" id="KW-1185">Reference proteome</keyword>
<evidence type="ECO:0000313" key="11">
    <source>
        <dbReference type="Proteomes" id="UP000800097"/>
    </source>
</evidence>
<keyword evidence="5" id="KW-0805">Transcription regulation</keyword>
<dbReference type="Gene3D" id="3.40.50.150">
    <property type="entry name" value="Vaccinia Virus protein VP39"/>
    <property type="match status" value="1"/>
</dbReference>
<dbReference type="PANTHER" id="PTHR43591:SF30">
    <property type="entry name" value="PROTEIN-METHIONINE METHYLTRANSFERASE LAEA"/>
    <property type="match status" value="1"/>
</dbReference>
<comment type="subcellular location">
    <subcellularLocation>
        <location evidence="1">Nucleus</location>
    </subcellularLocation>
</comment>
<dbReference type="PANTHER" id="PTHR43591">
    <property type="entry name" value="METHYLTRANSFERASE"/>
    <property type="match status" value="1"/>
</dbReference>
<dbReference type="GeneID" id="54548630"/>
<evidence type="ECO:0000256" key="4">
    <source>
        <dbReference type="ARBA" id="ARBA00022691"/>
    </source>
</evidence>
<dbReference type="OrthoDB" id="2013972at2759"/>
<dbReference type="GO" id="GO:0005634">
    <property type="term" value="C:nucleus"/>
    <property type="evidence" value="ECO:0007669"/>
    <property type="project" value="UniProtKB-SubCell"/>
</dbReference>
<evidence type="ECO:0000256" key="1">
    <source>
        <dbReference type="ARBA" id="ARBA00004123"/>
    </source>
</evidence>
<proteinExistence type="inferred from homology"/>
<evidence type="ECO:0000256" key="2">
    <source>
        <dbReference type="ARBA" id="ARBA00022603"/>
    </source>
</evidence>
<protein>
    <submittedName>
        <fullName evidence="10">LaeA-like protein</fullName>
    </submittedName>
</protein>
<dbReference type="GO" id="GO:0008168">
    <property type="term" value="F:methyltransferase activity"/>
    <property type="evidence" value="ECO:0007669"/>
    <property type="project" value="UniProtKB-KW"/>
</dbReference>
<comment type="similarity">
    <text evidence="8">Belongs to the methyltransferase superfamily. LaeA methyltransferase family.</text>
</comment>
<gene>
    <name evidence="10" type="ORF">EI97DRAFT_374480</name>
</gene>
<evidence type="ECO:0000256" key="3">
    <source>
        <dbReference type="ARBA" id="ARBA00022679"/>
    </source>
</evidence>
<accession>A0A6A6JSB8</accession>
<comment type="catalytic activity">
    <reaction evidence="9">
        <text>L-methionyl-[protein] + S-adenosyl-L-methionine = S-methyl-L-methionyl-[protein] + S-adenosyl-L-homocysteine</text>
        <dbReference type="Rhea" id="RHEA:60560"/>
        <dbReference type="Rhea" id="RHEA-COMP:12313"/>
        <dbReference type="Rhea" id="RHEA-COMP:15592"/>
        <dbReference type="ChEBI" id="CHEBI:16044"/>
        <dbReference type="ChEBI" id="CHEBI:57856"/>
        <dbReference type="ChEBI" id="CHEBI:59789"/>
        <dbReference type="ChEBI" id="CHEBI:142742"/>
    </reaction>
    <physiologicalReaction direction="left-to-right" evidence="9">
        <dbReference type="Rhea" id="RHEA:60561"/>
    </physiologicalReaction>
</comment>
<name>A0A6A6JSB8_WESOR</name>
<dbReference type="Pfam" id="PF13489">
    <property type="entry name" value="Methyltransf_23"/>
    <property type="match status" value="1"/>
</dbReference>
<dbReference type="Proteomes" id="UP000800097">
    <property type="component" value="Unassembled WGS sequence"/>
</dbReference>
<keyword evidence="7" id="KW-0539">Nucleus</keyword>
<dbReference type="RefSeq" id="XP_033655408.1">
    <property type="nucleotide sequence ID" value="XM_033795455.1"/>
</dbReference>
<keyword evidence="3" id="KW-0808">Transferase</keyword>
<keyword evidence="4" id="KW-0949">S-adenosyl-L-methionine</keyword>
<evidence type="ECO:0000256" key="6">
    <source>
        <dbReference type="ARBA" id="ARBA00023163"/>
    </source>
</evidence>
<dbReference type="GO" id="GO:0032259">
    <property type="term" value="P:methylation"/>
    <property type="evidence" value="ECO:0007669"/>
    <property type="project" value="UniProtKB-KW"/>
</dbReference>
<evidence type="ECO:0000313" key="10">
    <source>
        <dbReference type="EMBL" id="KAF2277869.1"/>
    </source>
</evidence>
<evidence type="ECO:0000256" key="7">
    <source>
        <dbReference type="ARBA" id="ARBA00023242"/>
    </source>
</evidence>
<keyword evidence="2" id="KW-0489">Methyltransferase</keyword>
<dbReference type="EMBL" id="ML986489">
    <property type="protein sequence ID" value="KAF2277869.1"/>
    <property type="molecule type" value="Genomic_DNA"/>
</dbReference>
<organism evidence="10 11">
    <name type="scientific">Westerdykella ornata</name>
    <dbReference type="NCBI Taxonomy" id="318751"/>
    <lineage>
        <taxon>Eukaryota</taxon>
        <taxon>Fungi</taxon>
        <taxon>Dikarya</taxon>
        <taxon>Ascomycota</taxon>
        <taxon>Pezizomycotina</taxon>
        <taxon>Dothideomycetes</taxon>
        <taxon>Pleosporomycetidae</taxon>
        <taxon>Pleosporales</taxon>
        <taxon>Sporormiaceae</taxon>
        <taxon>Westerdykella</taxon>
    </lineage>
</organism>
<evidence type="ECO:0000256" key="8">
    <source>
        <dbReference type="ARBA" id="ARBA00038158"/>
    </source>
</evidence>
<reference evidence="10" key="1">
    <citation type="journal article" date="2020" name="Stud. Mycol.">
        <title>101 Dothideomycetes genomes: a test case for predicting lifestyles and emergence of pathogens.</title>
        <authorList>
            <person name="Haridas S."/>
            <person name="Albert R."/>
            <person name="Binder M."/>
            <person name="Bloem J."/>
            <person name="Labutti K."/>
            <person name="Salamov A."/>
            <person name="Andreopoulos B."/>
            <person name="Baker S."/>
            <person name="Barry K."/>
            <person name="Bills G."/>
            <person name="Bluhm B."/>
            <person name="Cannon C."/>
            <person name="Castanera R."/>
            <person name="Culley D."/>
            <person name="Daum C."/>
            <person name="Ezra D."/>
            <person name="Gonzalez J."/>
            <person name="Henrissat B."/>
            <person name="Kuo A."/>
            <person name="Liang C."/>
            <person name="Lipzen A."/>
            <person name="Lutzoni F."/>
            <person name="Magnuson J."/>
            <person name="Mondo S."/>
            <person name="Nolan M."/>
            <person name="Ohm R."/>
            <person name="Pangilinan J."/>
            <person name="Park H.-J."/>
            <person name="Ramirez L."/>
            <person name="Alfaro M."/>
            <person name="Sun H."/>
            <person name="Tritt A."/>
            <person name="Yoshinaga Y."/>
            <person name="Zwiers L.-H."/>
            <person name="Turgeon B."/>
            <person name="Goodwin S."/>
            <person name="Spatafora J."/>
            <person name="Crous P."/>
            <person name="Grigoriev I."/>
        </authorList>
    </citation>
    <scope>NUCLEOTIDE SEQUENCE</scope>
    <source>
        <strain evidence="10">CBS 379.55</strain>
    </source>
</reference>
<dbReference type="InterPro" id="IPR029063">
    <property type="entry name" value="SAM-dependent_MTases_sf"/>
</dbReference>
<sequence>MEFGRLYHGYRRGMYMYPCDEAEKDRMDIYHKLFLVARRDKLHSAPVPTDATWGQPRILDLGCGTGIWAIDMADVYLHAEVIGIDLANIQPEKIPPNLRFRVPRDYESLWTLGEDSFDLIHLRMACGSVSSWPELYHKIITHLKPGQGWIEQVEIDLKPRCTDGTLPPDSPVVKWYEYLVDATQRSERPIAYNQNTRELLETAGFIDIHEEVIRAPFNSWPNDPHQKEIGRWYNLGLTEGLEALSFGPLGRVFRWDVDQHIKPFLETVRQQICNRKIHAYNNIHIWRARRPQ</sequence>
<evidence type="ECO:0000256" key="9">
    <source>
        <dbReference type="ARBA" id="ARBA00047870"/>
    </source>
</evidence>
<dbReference type="SUPFAM" id="SSF53335">
    <property type="entry name" value="S-adenosyl-L-methionine-dependent methyltransferases"/>
    <property type="match status" value="1"/>
</dbReference>
<dbReference type="CDD" id="cd02440">
    <property type="entry name" value="AdoMet_MTases"/>
    <property type="match status" value="1"/>
</dbReference>
<dbReference type="AlphaFoldDB" id="A0A6A6JSB8"/>
<evidence type="ECO:0000256" key="5">
    <source>
        <dbReference type="ARBA" id="ARBA00023015"/>
    </source>
</evidence>